<feature type="signal peptide" evidence="3">
    <location>
        <begin position="1"/>
        <end position="23"/>
    </location>
</feature>
<reference evidence="6" key="1">
    <citation type="journal article" date="2019" name="Int. J. Syst. Evol. Microbiol.">
        <title>The Global Catalogue of Microorganisms (GCM) 10K type strain sequencing project: providing services to taxonomists for standard genome sequencing and annotation.</title>
        <authorList>
            <consortium name="The Broad Institute Genomics Platform"/>
            <consortium name="The Broad Institute Genome Sequencing Center for Infectious Disease"/>
            <person name="Wu L."/>
            <person name="Ma J."/>
        </authorList>
    </citation>
    <scope>NUCLEOTIDE SEQUENCE [LARGE SCALE GENOMIC DNA]</scope>
    <source>
        <strain evidence="6">KCTC 23299</strain>
    </source>
</reference>
<dbReference type="Gene3D" id="2.40.50.100">
    <property type="match status" value="1"/>
</dbReference>
<comment type="similarity">
    <text evidence="1">Belongs to the membrane fusion protein (MFP) (TC 8.A.1) family.</text>
</comment>
<protein>
    <submittedName>
        <fullName evidence="5">Efflux RND transporter periplasmic adaptor subunit</fullName>
    </submittedName>
</protein>
<dbReference type="PANTHER" id="PTHR30097">
    <property type="entry name" value="CATION EFFLUX SYSTEM PROTEIN CUSB"/>
    <property type="match status" value="1"/>
</dbReference>
<dbReference type="PANTHER" id="PTHR30097:SF4">
    <property type="entry name" value="SLR6042 PROTEIN"/>
    <property type="match status" value="1"/>
</dbReference>
<evidence type="ECO:0000313" key="6">
    <source>
        <dbReference type="Proteomes" id="UP001597511"/>
    </source>
</evidence>
<dbReference type="Gene3D" id="2.40.30.170">
    <property type="match status" value="1"/>
</dbReference>
<dbReference type="InterPro" id="IPR006143">
    <property type="entry name" value="RND_pump_MFP"/>
</dbReference>
<dbReference type="NCBIfam" id="TIGR01730">
    <property type="entry name" value="RND_mfp"/>
    <property type="match status" value="1"/>
</dbReference>
<dbReference type="EMBL" id="JBHUOZ010000003">
    <property type="protein sequence ID" value="MFD2920746.1"/>
    <property type="molecule type" value="Genomic_DNA"/>
</dbReference>
<accession>A0ABW6A7Z2</accession>
<evidence type="ECO:0000259" key="4">
    <source>
        <dbReference type="Pfam" id="PF25973"/>
    </source>
</evidence>
<keyword evidence="2" id="KW-0813">Transport</keyword>
<dbReference type="SUPFAM" id="SSF111369">
    <property type="entry name" value="HlyD-like secretion proteins"/>
    <property type="match status" value="1"/>
</dbReference>
<dbReference type="PROSITE" id="PS51257">
    <property type="entry name" value="PROKAR_LIPOPROTEIN"/>
    <property type="match status" value="1"/>
</dbReference>
<dbReference type="InterPro" id="IPR058647">
    <property type="entry name" value="BSH_CzcB-like"/>
</dbReference>
<evidence type="ECO:0000256" key="2">
    <source>
        <dbReference type="ARBA" id="ARBA00022448"/>
    </source>
</evidence>
<evidence type="ECO:0000256" key="3">
    <source>
        <dbReference type="SAM" id="SignalP"/>
    </source>
</evidence>
<evidence type="ECO:0000313" key="5">
    <source>
        <dbReference type="EMBL" id="MFD2920746.1"/>
    </source>
</evidence>
<proteinExistence type="inferred from homology"/>
<evidence type="ECO:0000256" key="1">
    <source>
        <dbReference type="ARBA" id="ARBA00009477"/>
    </source>
</evidence>
<dbReference type="Gene3D" id="1.10.287.470">
    <property type="entry name" value="Helix hairpin bin"/>
    <property type="match status" value="1"/>
</dbReference>
<feature type="domain" description="CzcB-like barrel-sandwich hybrid" evidence="4">
    <location>
        <begin position="92"/>
        <end position="219"/>
    </location>
</feature>
<keyword evidence="6" id="KW-1185">Reference proteome</keyword>
<gene>
    <name evidence="5" type="ORF">ACFS6H_13560</name>
</gene>
<name>A0ABW6A7Z2_9BACT</name>
<sequence length="375" mass="41456">MKQHINLLIILITLMSCSSKKEAAPEKKETEKDQVTLTAEQMQHAGIQLDTVRRQAINGTVEVNGQIDVPPQNIVSVSFPYNSYLKSTRLIPGMKVNKGDVLATMEDPAIIQLQQDYLIAKARQAYLELDHQRQKTLQENNANSEKIYQQVASELKTQQILVKAFDEKLRLIGINPAGLNENNISRSVVLRAPISGYVSKVNVNTGKYVTASDILFELIDPGDIHATLNVYEKDLLFINKGQSVEIAAVNDPQQSYKASVHLINKNISDSRNAEVHCHFDGTPPGLLPGMFIQGRIHIVNKEAIAVPEQSLVRHGSEQMVLLYQGNNTFKLLPVETGINNNGMVEINSDNLPGGSIIATQNAYSILGQLKNTAEE</sequence>
<dbReference type="Gene3D" id="2.40.420.20">
    <property type="match status" value="1"/>
</dbReference>
<dbReference type="Pfam" id="PF25973">
    <property type="entry name" value="BSH_CzcB"/>
    <property type="match status" value="1"/>
</dbReference>
<dbReference type="RefSeq" id="WP_386099696.1">
    <property type="nucleotide sequence ID" value="NZ_JBHUOZ010000003.1"/>
</dbReference>
<feature type="chain" id="PRO_5045851974" evidence="3">
    <location>
        <begin position="24"/>
        <end position="375"/>
    </location>
</feature>
<keyword evidence="3" id="KW-0732">Signal</keyword>
<comment type="caution">
    <text evidence="5">The sequence shown here is derived from an EMBL/GenBank/DDBJ whole genome shotgun (WGS) entry which is preliminary data.</text>
</comment>
<dbReference type="Proteomes" id="UP001597511">
    <property type="component" value="Unassembled WGS sequence"/>
</dbReference>
<organism evidence="5 6">
    <name type="scientific">Terrimonas rubra</name>
    <dbReference type="NCBI Taxonomy" id="1035890"/>
    <lineage>
        <taxon>Bacteria</taxon>
        <taxon>Pseudomonadati</taxon>
        <taxon>Bacteroidota</taxon>
        <taxon>Chitinophagia</taxon>
        <taxon>Chitinophagales</taxon>
        <taxon>Chitinophagaceae</taxon>
        <taxon>Terrimonas</taxon>
    </lineage>
</organism>
<dbReference type="InterPro" id="IPR051909">
    <property type="entry name" value="MFP_Cation_Efflux"/>
</dbReference>